<feature type="transmembrane region" description="Helical" evidence="2">
    <location>
        <begin position="339"/>
        <end position="360"/>
    </location>
</feature>
<name>A0ABV5EWA6_9MICO</name>
<protein>
    <submittedName>
        <fullName evidence="4">PspC domain-containing protein</fullName>
    </submittedName>
</protein>
<comment type="caution">
    <text evidence="4">The sequence shown here is derived from an EMBL/GenBank/DDBJ whole genome shotgun (WGS) entry which is preliminary data.</text>
</comment>
<dbReference type="Proteomes" id="UP001589643">
    <property type="component" value="Unassembled WGS sequence"/>
</dbReference>
<feature type="compositionally biased region" description="Pro residues" evidence="1">
    <location>
        <begin position="7"/>
        <end position="16"/>
    </location>
</feature>
<evidence type="ECO:0000256" key="2">
    <source>
        <dbReference type="SAM" id="Phobius"/>
    </source>
</evidence>
<gene>
    <name evidence="4" type="ORF">AB7P39_14400</name>
</gene>
<keyword evidence="2" id="KW-1133">Transmembrane helix</keyword>
<feature type="transmembrane region" description="Helical" evidence="2">
    <location>
        <begin position="60"/>
        <end position="82"/>
    </location>
</feature>
<dbReference type="Pfam" id="PF04024">
    <property type="entry name" value="PspC"/>
    <property type="match status" value="1"/>
</dbReference>
<feature type="transmembrane region" description="Helical" evidence="2">
    <location>
        <begin position="133"/>
        <end position="160"/>
    </location>
</feature>
<keyword evidence="2" id="KW-0812">Transmembrane</keyword>
<feature type="transmembrane region" description="Helical" evidence="2">
    <location>
        <begin position="283"/>
        <end position="304"/>
    </location>
</feature>
<feature type="transmembrane region" description="Helical" evidence="2">
    <location>
        <begin position="103"/>
        <end position="127"/>
    </location>
</feature>
<organism evidence="4 5">
    <name type="scientific">Microbacterium plantarum</name>
    <dbReference type="NCBI Taxonomy" id="1816425"/>
    <lineage>
        <taxon>Bacteria</taxon>
        <taxon>Bacillati</taxon>
        <taxon>Actinomycetota</taxon>
        <taxon>Actinomycetes</taxon>
        <taxon>Micrococcales</taxon>
        <taxon>Microbacteriaceae</taxon>
        <taxon>Microbacterium</taxon>
    </lineage>
</organism>
<evidence type="ECO:0000313" key="4">
    <source>
        <dbReference type="EMBL" id="MFB8894037.1"/>
    </source>
</evidence>
<feature type="region of interest" description="Disordered" evidence="1">
    <location>
        <begin position="175"/>
        <end position="219"/>
    </location>
</feature>
<sequence>MTSAPPLAAPPRPDPASPTEGRFFRWVDALGAARRDGWIGGVCAGVAARWGVDPVIVRGLAVVATVIGLPAIVAYATAWAILPDTSGRSHAADLERGRFSYAQGAILAVAIIGVVQILGLLITLAGLATNSSAAAVTAVLGALALMGAVVVAAGVIALLVRAARRVPGAVEDERRWASAASETVPAASADGSDSGTGAGGAEGAPAPTPPPPPSNDADADELTAWRAQHSAWRERDRAWRREQGDADRAARTAAREERRAAAAAFAREAAERRRARRAAHPRTSIAFVAVTAGAAAIAGTIAGLATPGPLSVALGVFIAALVTALAMIVAGAIRRRSGFLAFATASLLMGGCVAVAVSVVEELHIGVYGISNVSSEAGAETYRQTFGELRVALVDASDAAPLTIEKGSGSTYVTVAPGVEVTLHASVGDDASLILSEGDEWTVLTDSPDARDLGADRTAVDTTIPSRGETTTRQSLTLDQESGYIEIRILDPKETDR</sequence>
<dbReference type="RefSeq" id="WP_114588626.1">
    <property type="nucleotide sequence ID" value="NZ_JBHLHV010000002.1"/>
</dbReference>
<evidence type="ECO:0000313" key="5">
    <source>
        <dbReference type="Proteomes" id="UP001589643"/>
    </source>
</evidence>
<evidence type="ECO:0000259" key="3">
    <source>
        <dbReference type="Pfam" id="PF04024"/>
    </source>
</evidence>
<feature type="domain" description="Phage shock protein PspC N-terminal" evidence="3">
    <location>
        <begin position="34"/>
        <end position="84"/>
    </location>
</feature>
<keyword evidence="2" id="KW-0472">Membrane</keyword>
<reference evidence="4 5" key="1">
    <citation type="submission" date="2024-08" db="EMBL/GenBank/DDBJ databases">
        <title>Heavy metals resistant antinobacteria isolated from wastewater.</title>
        <authorList>
            <person name="Roman Ponce B."/>
            <person name="Blanco Mercado M.A."/>
            <person name="Avila Aldana I.N."/>
            <person name="Morales Arrieta S."/>
        </authorList>
    </citation>
    <scope>NUCLEOTIDE SEQUENCE [LARGE SCALE GENOMIC DNA]</scope>
    <source>
        <strain evidence="5">sma-1</strain>
    </source>
</reference>
<feature type="region of interest" description="Disordered" evidence="1">
    <location>
        <begin position="1"/>
        <end position="20"/>
    </location>
</feature>
<proteinExistence type="predicted"/>
<dbReference type="EMBL" id="JBHLHV010000002">
    <property type="protein sequence ID" value="MFB8894037.1"/>
    <property type="molecule type" value="Genomic_DNA"/>
</dbReference>
<evidence type="ECO:0000256" key="1">
    <source>
        <dbReference type="SAM" id="MobiDB-lite"/>
    </source>
</evidence>
<accession>A0ABV5EWA6</accession>
<dbReference type="InterPro" id="IPR007168">
    <property type="entry name" value="Phageshock_PspC_N"/>
</dbReference>
<feature type="transmembrane region" description="Helical" evidence="2">
    <location>
        <begin position="310"/>
        <end position="332"/>
    </location>
</feature>
<keyword evidence="5" id="KW-1185">Reference proteome</keyword>